<dbReference type="OrthoDB" id="156248at2157"/>
<gene>
    <name evidence="1" type="ORF">GCM10009037_03820</name>
</gene>
<proteinExistence type="predicted"/>
<dbReference type="RefSeq" id="WP_188877743.1">
    <property type="nucleotide sequence ID" value="NZ_BMPF01000001.1"/>
</dbReference>
<evidence type="ECO:0000313" key="1">
    <source>
        <dbReference type="EMBL" id="GGL23504.1"/>
    </source>
</evidence>
<protein>
    <recommendedName>
        <fullName evidence="3">DUF4112 domain-containing protein</fullName>
    </recommendedName>
</protein>
<dbReference type="PANTHER" id="PTHR35519">
    <property type="entry name" value="MEMBRANE PROTEINS"/>
    <property type="match status" value="1"/>
</dbReference>
<dbReference type="InterPro" id="IPR025187">
    <property type="entry name" value="DUF4112"/>
</dbReference>
<dbReference type="PANTHER" id="PTHR35519:SF2">
    <property type="entry name" value="PH DOMAIN PROTEIN"/>
    <property type="match status" value="1"/>
</dbReference>
<reference evidence="1 2" key="1">
    <citation type="journal article" date="2019" name="Int. J. Syst. Evol. Microbiol.">
        <title>The Global Catalogue of Microorganisms (GCM) 10K type strain sequencing project: providing services to taxonomists for standard genome sequencing and annotation.</title>
        <authorList>
            <consortium name="The Broad Institute Genomics Platform"/>
            <consortium name="The Broad Institute Genome Sequencing Center for Infectious Disease"/>
            <person name="Wu L."/>
            <person name="Ma J."/>
        </authorList>
    </citation>
    <scope>NUCLEOTIDE SEQUENCE [LARGE SCALE GENOMIC DNA]</scope>
    <source>
        <strain evidence="1 2">JCM 19585</strain>
    </source>
</reference>
<comment type="caution">
    <text evidence="1">The sequence shown here is derived from an EMBL/GenBank/DDBJ whole genome shotgun (WGS) entry which is preliminary data.</text>
</comment>
<organism evidence="1 2">
    <name type="scientific">Halarchaeum grantii</name>
    <dbReference type="NCBI Taxonomy" id="1193105"/>
    <lineage>
        <taxon>Archaea</taxon>
        <taxon>Methanobacteriati</taxon>
        <taxon>Methanobacteriota</taxon>
        <taxon>Stenosarchaea group</taxon>
        <taxon>Halobacteria</taxon>
        <taxon>Halobacteriales</taxon>
        <taxon>Halobacteriaceae</taxon>
    </lineage>
</organism>
<dbReference type="Proteomes" id="UP000628840">
    <property type="component" value="Unassembled WGS sequence"/>
</dbReference>
<dbReference type="Pfam" id="PF13430">
    <property type="entry name" value="DUF4112"/>
    <property type="match status" value="1"/>
</dbReference>
<keyword evidence="2" id="KW-1185">Reference proteome</keyword>
<sequence length="147" mass="15770">MTAARGRDLTEAFDASIDDLPDSVDRDAVERMRSVAYVLDESVRVPGTDFRVGVDPLVSAVPVVGDALGVGLSLYVVLEAARLGVSYTTLVEMLANVTIDAVGGSVPVVGDVFDAVWKANKRNLELVLDDLTDADEDEWTSVEVTRE</sequence>
<dbReference type="AlphaFoldDB" id="A0A830F692"/>
<name>A0A830F692_9EURY</name>
<evidence type="ECO:0000313" key="2">
    <source>
        <dbReference type="Proteomes" id="UP000628840"/>
    </source>
</evidence>
<accession>A0A830F692</accession>
<evidence type="ECO:0008006" key="3">
    <source>
        <dbReference type="Google" id="ProtNLM"/>
    </source>
</evidence>
<dbReference type="EMBL" id="BMPF01000001">
    <property type="protein sequence ID" value="GGL23504.1"/>
    <property type="molecule type" value="Genomic_DNA"/>
</dbReference>